<dbReference type="UniPathway" id="UPA00035">
    <property type="reaction ID" value="UER00043"/>
</dbReference>
<evidence type="ECO:0000313" key="12">
    <source>
        <dbReference type="Proteomes" id="UP000295536"/>
    </source>
</evidence>
<evidence type="ECO:0000259" key="9">
    <source>
        <dbReference type="Pfam" id="PF00218"/>
    </source>
</evidence>
<dbReference type="FunFam" id="3.20.20.70:FF:000024">
    <property type="entry name" value="Indole-3-glycerol phosphate synthase"/>
    <property type="match status" value="1"/>
</dbReference>
<dbReference type="GO" id="GO:0004425">
    <property type="term" value="F:indole-3-glycerol-phosphate synthase activity"/>
    <property type="evidence" value="ECO:0007669"/>
    <property type="project" value="UniProtKB-UniRule"/>
</dbReference>
<comment type="similarity">
    <text evidence="8">Belongs to the TrpC family.</text>
</comment>
<evidence type="ECO:0000313" key="10">
    <source>
        <dbReference type="EMBL" id="TCS98146.1"/>
    </source>
</evidence>
<dbReference type="HAMAP" id="MF_00134_B">
    <property type="entry name" value="IGPS_B"/>
    <property type="match status" value="1"/>
</dbReference>
<dbReference type="EC" id="4.1.1.48" evidence="8"/>
<evidence type="ECO:0000313" key="13">
    <source>
        <dbReference type="Proteomes" id="UP000315577"/>
    </source>
</evidence>
<comment type="pathway">
    <text evidence="2 8">Amino-acid biosynthesis; L-tryptophan biosynthesis; L-tryptophan from chorismate: step 4/5.</text>
</comment>
<keyword evidence="13" id="KW-1185">Reference proteome</keyword>
<evidence type="ECO:0000256" key="7">
    <source>
        <dbReference type="ARBA" id="ARBA00023239"/>
    </source>
</evidence>
<reference evidence="10 12" key="1">
    <citation type="submission" date="2019-03" db="EMBL/GenBank/DDBJ databases">
        <title>Genomic Encyclopedia of Type Strains, Phase IV (KMG-IV): sequencing the most valuable type-strain genomes for metagenomic binning, comparative biology and taxonomic classification.</title>
        <authorList>
            <person name="Goeker M."/>
        </authorList>
    </citation>
    <scope>NUCLEOTIDE SEQUENCE [LARGE SCALE GENOMIC DNA]</scope>
    <source>
        <strain evidence="10 12">DSM 12034</strain>
    </source>
</reference>
<evidence type="ECO:0000256" key="1">
    <source>
        <dbReference type="ARBA" id="ARBA00001633"/>
    </source>
</evidence>
<dbReference type="Proteomes" id="UP000315577">
    <property type="component" value="Unassembled WGS sequence"/>
</dbReference>
<keyword evidence="4 8" id="KW-0210">Decarboxylase</keyword>
<dbReference type="AlphaFoldDB" id="A0A4R3LKA1"/>
<evidence type="ECO:0000256" key="2">
    <source>
        <dbReference type="ARBA" id="ARBA00004696"/>
    </source>
</evidence>
<keyword evidence="7 8" id="KW-0456">Lyase</keyword>
<sequence>MSDVLQRICATKRDEVAAARRAEPLAALRARAEASVRTDPPRDFVGALRAAIAAGRAAVIAEIKKASPSKGVLRADFDPAAIAASYARAGAACLSVLTDEPYFQGHPTYLGQARAAAALPALRKDFIVEAYQVWQARAWGADAILLIAACLDDAQMADFEAIAHELGMAVLVEVHDSAELERALRLRTPLVGINNRNLRTFEVSLDTTLALRPQVPTDRLLVTESGILAPADVQRMRDAGVHAFLVGEAFMRAPDPGGALQALFGAP</sequence>
<accession>A0A4R3LKA1</accession>
<dbReference type="NCBIfam" id="NF001370">
    <property type="entry name" value="PRK00278.1-2"/>
    <property type="match status" value="1"/>
</dbReference>
<evidence type="ECO:0000256" key="3">
    <source>
        <dbReference type="ARBA" id="ARBA00022605"/>
    </source>
</evidence>
<evidence type="ECO:0000256" key="8">
    <source>
        <dbReference type="HAMAP-Rule" id="MF_00134"/>
    </source>
</evidence>
<dbReference type="PANTHER" id="PTHR22854">
    <property type="entry name" value="TRYPTOPHAN BIOSYNTHESIS PROTEIN"/>
    <property type="match status" value="1"/>
</dbReference>
<dbReference type="OrthoDB" id="9804217at2"/>
<dbReference type="RefSeq" id="WP_132962424.1">
    <property type="nucleotide sequence ID" value="NZ_SMAH01000006.1"/>
</dbReference>
<dbReference type="PROSITE" id="PS00614">
    <property type="entry name" value="IGPS"/>
    <property type="match status" value="1"/>
</dbReference>
<reference evidence="11 13" key="2">
    <citation type="submission" date="2019-07" db="EMBL/GenBank/DDBJ databases">
        <title>Tepidimonas ignava SPS-1037 draft genome.</title>
        <authorList>
            <person name="Da Costa M.S."/>
            <person name="Froufe H.J.C."/>
            <person name="Egas C."/>
            <person name="Albuquerque L."/>
        </authorList>
    </citation>
    <scope>NUCLEOTIDE SEQUENCE [LARGE SCALE GENOMIC DNA]</scope>
    <source>
        <strain evidence="11 13">SPS-1037</strain>
    </source>
</reference>
<evidence type="ECO:0000313" key="11">
    <source>
        <dbReference type="EMBL" id="TSE22653.1"/>
    </source>
</evidence>
<dbReference type="InterPro" id="IPR013785">
    <property type="entry name" value="Aldolase_TIM"/>
</dbReference>
<dbReference type="Pfam" id="PF00218">
    <property type="entry name" value="IGPS"/>
    <property type="match status" value="1"/>
</dbReference>
<proteinExistence type="inferred from homology"/>
<dbReference type="Gene3D" id="3.20.20.70">
    <property type="entry name" value="Aldolase class I"/>
    <property type="match status" value="1"/>
</dbReference>
<dbReference type="GO" id="GO:0004640">
    <property type="term" value="F:phosphoribosylanthranilate isomerase activity"/>
    <property type="evidence" value="ECO:0007669"/>
    <property type="project" value="TreeGrafter"/>
</dbReference>
<comment type="catalytic activity">
    <reaction evidence="1 8">
        <text>1-(2-carboxyphenylamino)-1-deoxy-D-ribulose 5-phosphate + H(+) = (1S,2R)-1-C-(indol-3-yl)glycerol 3-phosphate + CO2 + H2O</text>
        <dbReference type="Rhea" id="RHEA:23476"/>
        <dbReference type="ChEBI" id="CHEBI:15377"/>
        <dbReference type="ChEBI" id="CHEBI:15378"/>
        <dbReference type="ChEBI" id="CHEBI:16526"/>
        <dbReference type="ChEBI" id="CHEBI:58613"/>
        <dbReference type="ChEBI" id="CHEBI:58866"/>
        <dbReference type="EC" id="4.1.1.48"/>
    </reaction>
</comment>
<protein>
    <recommendedName>
        <fullName evidence="8">Indole-3-glycerol phosphate synthase</fullName>
        <shortName evidence="8">IGPS</shortName>
        <ecNumber evidence="8">4.1.1.48</ecNumber>
    </recommendedName>
</protein>
<dbReference type="InterPro" id="IPR001468">
    <property type="entry name" value="Indole-3-GlycerolPSynthase_CS"/>
</dbReference>
<dbReference type="SUPFAM" id="SSF51366">
    <property type="entry name" value="Ribulose-phoshate binding barrel"/>
    <property type="match status" value="1"/>
</dbReference>
<dbReference type="EMBL" id="SMAH01000006">
    <property type="protein sequence ID" value="TCS98146.1"/>
    <property type="molecule type" value="Genomic_DNA"/>
</dbReference>
<evidence type="ECO:0000256" key="5">
    <source>
        <dbReference type="ARBA" id="ARBA00022822"/>
    </source>
</evidence>
<dbReference type="InterPro" id="IPR013798">
    <property type="entry name" value="Indole-3-glycerol_P_synth_dom"/>
</dbReference>
<keyword evidence="3 8" id="KW-0028">Amino-acid biosynthesis</keyword>
<evidence type="ECO:0000256" key="6">
    <source>
        <dbReference type="ARBA" id="ARBA00023141"/>
    </source>
</evidence>
<organism evidence="10 12">
    <name type="scientific">Tepidimonas ignava</name>
    <dbReference type="NCBI Taxonomy" id="114249"/>
    <lineage>
        <taxon>Bacteria</taxon>
        <taxon>Pseudomonadati</taxon>
        <taxon>Pseudomonadota</taxon>
        <taxon>Betaproteobacteria</taxon>
        <taxon>Burkholderiales</taxon>
        <taxon>Tepidimonas</taxon>
    </lineage>
</organism>
<dbReference type="NCBIfam" id="NF001373">
    <property type="entry name" value="PRK00278.1-6"/>
    <property type="match status" value="1"/>
</dbReference>
<feature type="domain" description="Indole-3-glycerol phosphate synthase" evidence="9">
    <location>
        <begin position="5"/>
        <end position="262"/>
    </location>
</feature>
<dbReference type="Proteomes" id="UP000295536">
    <property type="component" value="Unassembled WGS sequence"/>
</dbReference>
<dbReference type="EMBL" id="VJNC01000005">
    <property type="protein sequence ID" value="TSE22653.1"/>
    <property type="molecule type" value="Genomic_DNA"/>
</dbReference>
<dbReference type="CDD" id="cd00331">
    <property type="entry name" value="IGPS"/>
    <property type="match status" value="1"/>
</dbReference>
<keyword evidence="6 8" id="KW-0057">Aromatic amino acid biosynthesis</keyword>
<name>A0A4R3LKA1_9BURK</name>
<keyword evidence="5 8" id="KW-0822">Tryptophan biosynthesis</keyword>
<comment type="caution">
    <text evidence="10">The sequence shown here is derived from an EMBL/GenBank/DDBJ whole genome shotgun (WGS) entry which is preliminary data.</text>
</comment>
<dbReference type="GO" id="GO:0000162">
    <property type="term" value="P:L-tryptophan biosynthetic process"/>
    <property type="evidence" value="ECO:0007669"/>
    <property type="project" value="UniProtKB-UniRule"/>
</dbReference>
<gene>
    <name evidence="8 11" type="primary">trpC</name>
    <name evidence="10" type="ORF">EDC36_106147</name>
    <name evidence="11" type="ORF">Tigna_01099</name>
</gene>
<dbReference type="InterPro" id="IPR045186">
    <property type="entry name" value="Indole-3-glycerol_P_synth"/>
</dbReference>
<dbReference type="NCBIfam" id="NF001377">
    <property type="entry name" value="PRK00278.2-4"/>
    <property type="match status" value="1"/>
</dbReference>
<dbReference type="InterPro" id="IPR011060">
    <property type="entry name" value="RibuloseP-bd_barrel"/>
</dbReference>
<evidence type="ECO:0000256" key="4">
    <source>
        <dbReference type="ARBA" id="ARBA00022793"/>
    </source>
</evidence>
<dbReference type="PANTHER" id="PTHR22854:SF2">
    <property type="entry name" value="INDOLE-3-GLYCEROL-PHOSPHATE SYNTHASE"/>
    <property type="match status" value="1"/>
</dbReference>